<dbReference type="RefSeq" id="WP_272428400.1">
    <property type="nucleotide sequence ID" value="NZ_JAGTJJ010000078.1"/>
</dbReference>
<evidence type="ECO:0000313" key="2">
    <source>
        <dbReference type="EMBL" id="MDC3988622.1"/>
    </source>
</evidence>
<evidence type="ECO:0000313" key="3">
    <source>
        <dbReference type="Proteomes" id="UP001151081"/>
    </source>
</evidence>
<gene>
    <name evidence="2" type="ORF">KEG57_49610</name>
</gene>
<dbReference type="Proteomes" id="UP001151081">
    <property type="component" value="Unassembled WGS sequence"/>
</dbReference>
<accession>A0A9X3XE46</accession>
<organism evidence="2 3">
    <name type="scientific">Polyangium jinanense</name>
    <dbReference type="NCBI Taxonomy" id="2829994"/>
    <lineage>
        <taxon>Bacteria</taxon>
        <taxon>Pseudomonadati</taxon>
        <taxon>Myxococcota</taxon>
        <taxon>Polyangia</taxon>
        <taxon>Polyangiales</taxon>
        <taxon>Polyangiaceae</taxon>
        <taxon>Polyangium</taxon>
    </lineage>
</organism>
<reference evidence="2 3" key="1">
    <citation type="submission" date="2021-04" db="EMBL/GenBank/DDBJ databases">
        <title>Genome analysis of Polyangium sp.</title>
        <authorList>
            <person name="Li Y."/>
            <person name="Wang J."/>
        </authorList>
    </citation>
    <scope>NUCLEOTIDE SEQUENCE [LARGE SCALE GENOMIC DNA]</scope>
    <source>
        <strain evidence="2 3">SDU14</strain>
    </source>
</reference>
<keyword evidence="3" id="KW-1185">Reference proteome</keyword>
<name>A0A9X3XE46_9BACT</name>
<protein>
    <recommendedName>
        <fullName evidence="4">STAS/SEC14 domain-containing protein</fullName>
    </recommendedName>
</protein>
<dbReference type="EMBL" id="JAGTJJ010000078">
    <property type="protein sequence ID" value="MDC3988622.1"/>
    <property type="molecule type" value="Genomic_DNA"/>
</dbReference>
<sequence length="153" mass="17204">MDDTWERVGTHWNRFEAPDLLHTRAVGPISRDEFATALDVIELHAKQGPIFWLVDLTHLDGIAPEARRLLSERDARAFLRGIVLIGGGFSQRVLATLAIKAVRLFWRHKTHVPFVFLADEREARAWIEAERRARPGPHASAGQRADGAAGKEL</sequence>
<comment type="caution">
    <text evidence="2">The sequence shown here is derived from an EMBL/GenBank/DDBJ whole genome shotgun (WGS) entry which is preliminary data.</text>
</comment>
<proteinExistence type="predicted"/>
<dbReference type="AlphaFoldDB" id="A0A9X3XE46"/>
<evidence type="ECO:0008006" key="4">
    <source>
        <dbReference type="Google" id="ProtNLM"/>
    </source>
</evidence>
<evidence type="ECO:0000256" key="1">
    <source>
        <dbReference type="SAM" id="MobiDB-lite"/>
    </source>
</evidence>
<feature type="region of interest" description="Disordered" evidence="1">
    <location>
        <begin position="131"/>
        <end position="153"/>
    </location>
</feature>